<keyword evidence="1" id="KW-0472">Membrane</keyword>
<dbReference type="EMBL" id="JAUHJS010000004">
    <property type="protein sequence ID" value="MDN4165892.1"/>
    <property type="molecule type" value="Genomic_DNA"/>
</dbReference>
<dbReference type="Pfam" id="PF01464">
    <property type="entry name" value="SLT"/>
    <property type="match status" value="1"/>
</dbReference>
<dbReference type="Gene3D" id="1.10.530.10">
    <property type="match status" value="1"/>
</dbReference>
<evidence type="ECO:0000313" key="4">
    <source>
        <dbReference type="Proteomes" id="UP001168552"/>
    </source>
</evidence>
<protein>
    <submittedName>
        <fullName evidence="3">Lytic transglycosylase domain-containing protein</fullName>
    </submittedName>
</protein>
<accession>A0ABT8F603</accession>
<dbReference type="InterPro" id="IPR023346">
    <property type="entry name" value="Lysozyme-like_dom_sf"/>
</dbReference>
<keyword evidence="1" id="KW-1133">Transmembrane helix</keyword>
<evidence type="ECO:0000313" key="3">
    <source>
        <dbReference type="EMBL" id="MDN4165892.1"/>
    </source>
</evidence>
<comment type="caution">
    <text evidence="3">The sequence shown here is derived from an EMBL/GenBank/DDBJ whole genome shotgun (WGS) entry which is preliminary data.</text>
</comment>
<keyword evidence="4" id="KW-1185">Reference proteome</keyword>
<proteinExistence type="predicted"/>
<name>A0ABT8F603_9BACT</name>
<keyword evidence="1" id="KW-0812">Transmembrane</keyword>
<evidence type="ECO:0000256" key="1">
    <source>
        <dbReference type="SAM" id="Phobius"/>
    </source>
</evidence>
<dbReference type="InterPro" id="IPR008258">
    <property type="entry name" value="Transglycosylase_SLT_dom_1"/>
</dbReference>
<feature type="domain" description="Transglycosylase SLT" evidence="2">
    <location>
        <begin position="100"/>
        <end position="196"/>
    </location>
</feature>
<dbReference type="CDD" id="cd16894">
    <property type="entry name" value="MltD-like"/>
    <property type="match status" value="1"/>
</dbReference>
<gene>
    <name evidence="3" type="ORF">QWY31_10285</name>
</gene>
<sequence>MRIARIIALVVIGIAILWGGYFIYQDSLTTPYVPIEKHQAFKWKTFAIPESITFAGERIPLDDPEVRERLDRELHINTYYNSNTIFVIKRANRWFEQIEAVLKEQGVPDDFKYLAVIESNLMNGRSHKGAVGFWQLLEPTAKELGLEVTTQVDERFDPIKSTYAACKYLKKAYARFDNWTNVAASYNMGMYGLHKQLVEQDVDSYYDLWLNEETARYVFRIIALKIIMEDPETYGYDIPRHQLYQAPELRLLEVKESIPDLVTFSIAQGINFKILKQYNPWLRDKKLTLGKDRSSYTLAIPENPPTTLQYKDLGVPDSLEESRLKMSGEI</sequence>
<reference evidence="3" key="1">
    <citation type="submission" date="2023-06" db="EMBL/GenBank/DDBJ databases">
        <title>Cytophagales bacterium Strain LB-30, isolated from soil.</title>
        <authorList>
            <person name="Liu B."/>
        </authorList>
    </citation>
    <scope>NUCLEOTIDE SEQUENCE</scope>
    <source>
        <strain evidence="3">LB-30</strain>
    </source>
</reference>
<dbReference type="Proteomes" id="UP001168552">
    <property type="component" value="Unassembled WGS sequence"/>
</dbReference>
<feature type="transmembrane region" description="Helical" evidence="1">
    <location>
        <begin position="7"/>
        <end position="24"/>
    </location>
</feature>
<dbReference type="SUPFAM" id="SSF53955">
    <property type="entry name" value="Lysozyme-like"/>
    <property type="match status" value="1"/>
</dbReference>
<organism evidence="3 4">
    <name type="scientific">Shiella aurantiaca</name>
    <dbReference type="NCBI Taxonomy" id="3058365"/>
    <lineage>
        <taxon>Bacteria</taxon>
        <taxon>Pseudomonadati</taxon>
        <taxon>Bacteroidota</taxon>
        <taxon>Cytophagia</taxon>
        <taxon>Cytophagales</taxon>
        <taxon>Shiellaceae</taxon>
        <taxon>Shiella</taxon>
    </lineage>
</organism>
<dbReference type="RefSeq" id="WP_320004423.1">
    <property type="nucleotide sequence ID" value="NZ_JAUHJS010000004.1"/>
</dbReference>
<evidence type="ECO:0000259" key="2">
    <source>
        <dbReference type="Pfam" id="PF01464"/>
    </source>
</evidence>